<dbReference type="InterPro" id="IPR045143">
    <property type="entry name" value="Spc25"/>
</dbReference>
<evidence type="ECO:0000256" key="6">
    <source>
        <dbReference type="ARBA" id="ARBA00022776"/>
    </source>
</evidence>
<evidence type="ECO:0000256" key="7">
    <source>
        <dbReference type="ARBA" id="ARBA00022838"/>
    </source>
</evidence>
<feature type="domain" description="Chromosome segregation protein Spc25 C-terminal" evidence="13">
    <location>
        <begin position="152"/>
        <end position="220"/>
    </location>
</feature>
<name>A0A120K1M2_9SACH</name>
<evidence type="ECO:0000259" key="13">
    <source>
        <dbReference type="Pfam" id="PF08234"/>
    </source>
</evidence>
<dbReference type="Gene3D" id="3.30.457.50">
    <property type="entry name" value="Chromosome segregation protein Spc25"/>
    <property type="match status" value="1"/>
</dbReference>
<comment type="subcellular location">
    <subcellularLocation>
        <location evidence="11">Nucleus</location>
    </subcellularLocation>
    <subcellularLocation>
        <location evidence="11">Chromosome</location>
        <location evidence="11">Centromere</location>
        <location evidence="11">Kinetochore</location>
    </subcellularLocation>
</comment>
<comment type="function">
    <text evidence="1 11">Acts as a component of the essential kinetochore-associated NDC80 complex, which is required for chromosome segregation and spindle checkpoint activity.</text>
</comment>
<dbReference type="AlphaFoldDB" id="A0A120K1M2"/>
<reference evidence="14 15" key="1">
    <citation type="submission" date="2016-01" db="EMBL/GenBank/DDBJ databases">
        <title>Genome sequence of the yeast Holleya sinecauda.</title>
        <authorList>
            <person name="Dietrich F.S."/>
        </authorList>
    </citation>
    <scope>NUCLEOTIDE SEQUENCE [LARGE SCALE GENOMIC DNA]</scope>
    <source>
        <strain evidence="14 15">ATCC 58844</strain>
    </source>
</reference>
<sequence>MPIDQFEELRGNIASFQHRLHDYLLKQRRNYLQLVDSYKQDIEKYNVMKESLQSKELMLEAEEQDLKKQIDGLQEKTQETSAKLEALEIRKRQLLEERAVVERDRNELKELLQKKRNEVEQQRHAITRQHLRDRPEVSAYERLLGLDINADRPEMLRFTFSNVLERDQDARCSFSLDLSLPEGYKIVDSRPEISETEARALEEELARSGDLPAFLKHTRAVLIAALQPN</sequence>
<dbReference type="GO" id="GO:0007059">
    <property type="term" value="P:chromosome segregation"/>
    <property type="evidence" value="ECO:0007669"/>
    <property type="project" value="InterPro"/>
</dbReference>
<comment type="similarity">
    <text evidence="2 11">Belongs to the SPC25 family.</text>
</comment>
<dbReference type="InterPro" id="IPR013255">
    <property type="entry name" value="Spc25_C"/>
</dbReference>
<evidence type="ECO:0000256" key="8">
    <source>
        <dbReference type="ARBA" id="ARBA00023054"/>
    </source>
</evidence>
<accession>A0A120K1M2</accession>
<evidence type="ECO:0000313" key="15">
    <source>
        <dbReference type="Proteomes" id="UP000243052"/>
    </source>
</evidence>
<evidence type="ECO:0000256" key="1">
    <source>
        <dbReference type="ARBA" id="ARBA00002772"/>
    </source>
</evidence>
<keyword evidence="5 11" id="KW-0132">Cell division</keyword>
<keyword evidence="7 11" id="KW-0995">Kinetochore</keyword>
<dbReference type="PANTHER" id="PTHR14281:SF0">
    <property type="entry name" value="KINETOCHORE PROTEIN SPC25"/>
    <property type="match status" value="1"/>
</dbReference>
<dbReference type="OrthoDB" id="4056921at2759"/>
<evidence type="ECO:0000313" key="14">
    <source>
        <dbReference type="EMBL" id="AMD19534.1"/>
    </source>
</evidence>
<organism evidence="14 15">
    <name type="scientific">Eremothecium sinecaudum</name>
    <dbReference type="NCBI Taxonomy" id="45286"/>
    <lineage>
        <taxon>Eukaryota</taxon>
        <taxon>Fungi</taxon>
        <taxon>Dikarya</taxon>
        <taxon>Ascomycota</taxon>
        <taxon>Saccharomycotina</taxon>
        <taxon>Saccharomycetes</taxon>
        <taxon>Saccharomycetales</taxon>
        <taxon>Saccharomycetaceae</taxon>
        <taxon>Eremothecium</taxon>
    </lineage>
</organism>
<dbReference type="EMBL" id="CP014243">
    <property type="protein sequence ID" value="AMD19534.1"/>
    <property type="molecule type" value="Genomic_DNA"/>
</dbReference>
<evidence type="ECO:0000256" key="3">
    <source>
        <dbReference type="ARBA" id="ARBA00011562"/>
    </source>
</evidence>
<keyword evidence="8 12" id="KW-0175">Coiled coil</keyword>
<dbReference type="GeneID" id="28722737"/>
<keyword evidence="15" id="KW-1185">Reference proteome</keyword>
<gene>
    <name evidence="14" type="ORF">AW171_hschr31372</name>
</gene>
<feature type="coiled-coil region" evidence="12">
    <location>
        <begin position="35"/>
        <end position="129"/>
    </location>
</feature>
<evidence type="ECO:0000256" key="11">
    <source>
        <dbReference type="RuleBase" id="RU367150"/>
    </source>
</evidence>
<evidence type="ECO:0000256" key="9">
    <source>
        <dbReference type="ARBA" id="ARBA00023306"/>
    </source>
</evidence>
<dbReference type="GO" id="GO:0005634">
    <property type="term" value="C:nucleus"/>
    <property type="evidence" value="ECO:0007669"/>
    <property type="project" value="UniProtKB-SubCell"/>
</dbReference>
<evidence type="ECO:0000256" key="10">
    <source>
        <dbReference type="ARBA" id="ARBA00023328"/>
    </source>
</evidence>
<comment type="subunit">
    <text evidence="3">Component of the NDC80 complex, which consists of NDC80, NUF2, SPC24 and SPC25.</text>
</comment>
<evidence type="ECO:0000256" key="4">
    <source>
        <dbReference type="ARBA" id="ARBA00022454"/>
    </source>
</evidence>
<dbReference type="CDD" id="cd23784">
    <property type="entry name" value="RWD_Spc25"/>
    <property type="match status" value="1"/>
</dbReference>
<protein>
    <recommendedName>
        <fullName evidence="11">Kinetochore protein SPC25</fullName>
    </recommendedName>
</protein>
<keyword evidence="6 11" id="KW-0498">Mitosis</keyword>
<dbReference type="Pfam" id="PF08234">
    <property type="entry name" value="Spindle_Spc25"/>
    <property type="match status" value="1"/>
</dbReference>
<keyword evidence="10 11" id="KW-0137">Centromere</keyword>
<keyword evidence="9 11" id="KW-0131">Cell cycle</keyword>
<dbReference type="PANTHER" id="PTHR14281">
    <property type="entry name" value="KINETOCHORE PROTEIN SPC25-RELATED"/>
    <property type="match status" value="1"/>
</dbReference>
<dbReference type="STRING" id="45286.A0A120K1M2"/>
<dbReference type="RefSeq" id="XP_017986530.1">
    <property type="nucleotide sequence ID" value="XM_018131582.1"/>
</dbReference>
<keyword evidence="11" id="KW-0539">Nucleus</keyword>
<proteinExistence type="inferred from homology"/>
<dbReference type="Proteomes" id="UP000243052">
    <property type="component" value="Chromosome iii"/>
</dbReference>
<evidence type="ECO:0000256" key="2">
    <source>
        <dbReference type="ARBA" id="ARBA00006379"/>
    </source>
</evidence>
<evidence type="ECO:0000256" key="5">
    <source>
        <dbReference type="ARBA" id="ARBA00022618"/>
    </source>
</evidence>
<keyword evidence="4 11" id="KW-0158">Chromosome</keyword>
<dbReference type="GO" id="GO:0031262">
    <property type="term" value="C:Ndc80 complex"/>
    <property type="evidence" value="ECO:0007669"/>
    <property type="project" value="InterPro"/>
</dbReference>
<dbReference type="GO" id="GO:0051301">
    <property type="term" value="P:cell division"/>
    <property type="evidence" value="ECO:0007669"/>
    <property type="project" value="UniProtKB-UniRule"/>
</dbReference>
<evidence type="ECO:0000256" key="12">
    <source>
        <dbReference type="SAM" id="Coils"/>
    </source>
</evidence>